<organism evidence="1 2">
    <name type="scientific">Lasiodiplodia mahajangana</name>
    <dbReference type="NCBI Taxonomy" id="1108764"/>
    <lineage>
        <taxon>Eukaryota</taxon>
        <taxon>Fungi</taxon>
        <taxon>Dikarya</taxon>
        <taxon>Ascomycota</taxon>
        <taxon>Pezizomycotina</taxon>
        <taxon>Dothideomycetes</taxon>
        <taxon>Dothideomycetes incertae sedis</taxon>
        <taxon>Botryosphaeriales</taxon>
        <taxon>Botryosphaeriaceae</taxon>
        <taxon>Lasiodiplodia</taxon>
    </lineage>
</organism>
<accession>A0ACC2IY17</accession>
<keyword evidence="2" id="KW-1185">Reference proteome</keyword>
<gene>
    <name evidence="1" type="ORF">O1611_g10468</name>
</gene>
<evidence type="ECO:0000313" key="1">
    <source>
        <dbReference type="EMBL" id="KAJ8120038.1"/>
    </source>
</evidence>
<dbReference type="EMBL" id="JAPUUL010004218">
    <property type="protein sequence ID" value="KAJ8120038.1"/>
    <property type="molecule type" value="Genomic_DNA"/>
</dbReference>
<comment type="caution">
    <text evidence="1">The sequence shown here is derived from an EMBL/GenBank/DDBJ whole genome shotgun (WGS) entry which is preliminary data.</text>
</comment>
<evidence type="ECO:0000313" key="2">
    <source>
        <dbReference type="Proteomes" id="UP001153332"/>
    </source>
</evidence>
<reference evidence="1" key="1">
    <citation type="submission" date="2022-12" db="EMBL/GenBank/DDBJ databases">
        <title>Genome Sequence of Lasiodiplodia mahajangana.</title>
        <authorList>
            <person name="Buettner E."/>
        </authorList>
    </citation>
    <scope>NUCLEOTIDE SEQUENCE</scope>
    <source>
        <strain evidence="1">VT137</strain>
    </source>
</reference>
<sequence>MLAELGVSYARGSVSATGEAKAKIKMETGKIAPDNDVPVKFVDNDEAKTSVVGQQDIMLYLQNTYGSKLSDTEHVRKRFREGLGILNSWRTLSVSPSPSPTPPGEEEGEEEGTTRVAKLLAPWEEYAAEDSFIAGPKPSLADFAFWPVLRDILSSRFFSPSISPSSLSPSPSHSSSERTNEHKKPETSDKKNEEGVELPKLRAYHKRMLARNAVTRVVG</sequence>
<dbReference type="Proteomes" id="UP001153332">
    <property type="component" value="Unassembled WGS sequence"/>
</dbReference>
<proteinExistence type="predicted"/>
<protein>
    <submittedName>
        <fullName evidence="1">Uncharacterized protein</fullName>
    </submittedName>
</protein>
<name>A0ACC2IY17_9PEZI</name>